<dbReference type="Proteomes" id="UP001234297">
    <property type="component" value="Chromosome 1"/>
</dbReference>
<reference evidence="1 2" key="1">
    <citation type="journal article" date="2022" name="Hortic Res">
        <title>A haplotype resolved chromosomal level avocado genome allows analysis of novel avocado genes.</title>
        <authorList>
            <person name="Nath O."/>
            <person name="Fletcher S.J."/>
            <person name="Hayward A."/>
            <person name="Shaw L.M."/>
            <person name="Masouleh A.K."/>
            <person name="Furtado A."/>
            <person name="Henry R.J."/>
            <person name="Mitter N."/>
        </authorList>
    </citation>
    <scope>NUCLEOTIDE SEQUENCE [LARGE SCALE GENOMIC DNA]</scope>
    <source>
        <strain evidence="2">cv. Hass</strain>
    </source>
</reference>
<accession>A0ACC2MRW7</accession>
<organism evidence="1 2">
    <name type="scientific">Persea americana</name>
    <name type="common">Avocado</name>
    <dbReference type="NCBI Taxonomy" id="3435"/>
    <lineage>
        <taxon>Eukaryota</taxon>
        <taxon>Viridiplantae</taxon>
        <taxon>Streptophyta</taxon>
        <taxon>Embryophyta</taxon>
        <taxon>Tracheophyta</taxon>
        <taxon>Spermatophyta</taxon>
        <taxon>Magnoliopsida</taxon>
        <taxon>Magnoliidae</taxon>
        <taxon>Laurales</taxon>
        <taxon>Lauraceae</taxon>
        <taxon>Persea</taxon>
    </lineage>
</organism>
<dbReference type="EMBL" id="CM056809">
    <property type="protein sequence ID" value="KAJ8648133.1"/>
    <property type="molecule type" value="Genomic_DNA"/>
</dbReference>
<protein>
    <submittedName>
        <fullName evidence="1">Uncharacterized protein</fullName>
    </submittedName>
</protein>
<proteinExistence type="predicted"/>
<evidence type="ECO:0000313" key="2">
    <source>
        <dbReference type="Proteomes" id="UP001234297"/>
    </source>
</evidence>
<comment type="caution">
    <text evidence="1">The sequence shown here is derived from an EMBL/GenBank/DDBJ whole genome shotgun (WGS) entry which is preliminary data.</text>
</comment>
<sequence>MLSRPCRAAGEKTKNWESCSLQRALQKGRKQKRALQGNKLGNEREPEGKQEDPSIGKATQNRSTKSSWNHPNTAKAAGEQQGTAPAAKTREERKVAPYPSKPRTREERGQQKLHCNGQHKQTTKQQDKGELGTNKPREATASELNILLWSRIVLGSDQHHKELKAAHGIKITAQGLEHVFPGIGLYVVGPGNDVQVVKEAAVQDPDSIMSRSDKSGQGWKLELQFAFFRGVNVVKKGQKVAIKIIGNNPKEQQKIHSSLLSMAAINNIIPNDGESTRPFFVVQFTNAVKLIPTNYITWKAQIKSILVGYGLFKFFDGTHLAPAKMITTNNVATPNPAYATWMRQDQLLYGALVGTLASTVAPLITQADTSHEAWKILEDTYANPSRGHTNLLKEKLKTMTKGTQSVSEFMQQVKGCADLLASLGKKQDPEDIIDVVLKGLDSSFQSVIDGVHARDTTIKFEELHKKLINKELQNKLVAPPSTAPASAMTMHTKPNKNKQKAPYPPSNWSSPPPPSSAWQSPPPYQPVSPQPRPFKPFQGRCQWCRETGHVVGFCPIFRQTAPHLRPPPLVRPPYNPSPQPQAQHNIIQPSTQPWLVDSGASHHVTNDLHNLSLHYPYAGPDELIVGNGSTNGNGSS</sequence>
<name>A0ACC2MRW7_PERAE</name>
<keyword evidence="2" id="KW-1185">Reference proteome</keyword>
<gene>
    <name evidence="1" type="ORF">MRB53_001156</name>
</gene>
<evidence type="ECO:0000313" key="1">
    <source>
        <dbReference type="EMBL" id="KAJ8648133.1"/>
    </source>
</evidence>